<evidence type="ECO:0000313" key="1">
    <source>
        <dbReference type="EMBL" id="KZM82230.1"/>
    </source>
</evidence>
<protein>
    <submittedName>
        <fullName evidence="1">Uncharacterized protein</fullName>
    </submittedName>
</protein>
<dbReference type="PANTHER" id="PTHR12904">
    <property type="match status" value="1"/>
</dbReference>
<dbReference type="SUPFAM" id="SSF52047">
    <property type="entry name" value="RNI-like"/>
    <property type="match status" value="1"/>
</dbReference>
<name>A0A175YG34_DAUCS</name>
<dbReference type="Gene3D" id="3.80.10.10">
    <property type="entry name" value="Ribonuclease Inhibitor"/>
    <property type="match status" value="4"/>
</dbReference>
<dbReference type="SUPFAM" id="SSF52058">
    <property type="entry name" value="L domain-like"/>
    <property type="match status" value="1"/>
</dbReference>
<proteinExistence type="predicted"/>
<dbReference type="OMA" id="ADCHRIT"/>
<dbReference type="PANTHER" id="PTHR12904:SF23">
    <property type="entry name" value="PROTEIN ZER-1 HOMOLOG"/>
    <property type="match status" value="1"/>
</dbReference>
<dbReference type="InterPro" id="IPR006553">
    <property type="entry name" value="Leu-rich_rpt_Cys-con_subtyp"/>
</dbReference>
<accession>A0A175YG34</accession>
<dbReference type="OrthoDB" id="550575at2759"/>
<dbReference type="Gramene" id="KZM82230">
    <property type="protein sequence ID" value="KZM82230"/>
    <property type="gene ID" value="DCAR_029886"/>
</dbReference>
<sequence>MIYTHQRGMDLKFEVGFESERESASMEMETESLLIKLCLQAATDNLHAVEKWRRQRRSLERLPSHLAESLILRLVRRRLMFPSLLEVFKNTLEKIDLSGQTSVDLEWMAYLGAFPHLQSLNLAGCPKISSSAIWPLAGMKNLKMLNLSRCPKITDSGIKHLLSIPTLEELSISQTGVTSEGVLLLRSLKNLTMLDLGGLSVTDLALCSLQVLTKLQYLDLWGSEISNKGASVLGMFPNLIFLNLAWTKVSKLPVLSSVECLNMSNCTTHSIFEGHGDKVWLRKLILTGATIEDISEALTYVDTSSLSLLDVSNSSLQEFCFLSCLVALEYLDLSSCPFIDEFVQIITYIGAKLKFLNLSNTRVTSAGVSVLVGRVPKLETILLSNTPTDDFAISHLSAMPSLKVINLTGTNVKGQIQQLGFGQDAVQSLAELQNLSCLEMLYLENTQLRDASLSPISKLHELNHLHLGGPLTDISLCLFSSIQNLIHLSLHDAVLTGPGLNSFKPPSNLKVLDLSGCWLLTKDDLLLFCRRYPLIELKHELYHFVPSEQSISKHLSPSGVATKTGPSKKKERTLLVSPTMLKKDEFIDQRLKYSREELLALQHSSVSLVAFDNGNLIPELQ</sequence>
<reference evidence="1" key="1">
    <citation type="journal article" date="2016" name="Nat. Genet.">
        <title>A high-quality carrot genome assembly provides new insights into carotenoid accumulation and asterid genome evolution.</title>
        <authorList>
            <person name="Iorizzo M."/>
            <person name="Ellison S."/>
            <person name="Senalik D."/>
            <person name="Zeng P."/>
            <person name="Satapoomin P."/>
            <person name="Huang J."/>
            <person name="Bowman M."/>
            <person name="Iovene M."/>
            <person name="Sanseverino W."/>
            <person name="Cavagnaro P."/>
            <person name="Yildiz M."/>
            <person name="Macko-Podgorni A."/>
            <person name="Moranska E."/>
            <person name="Grzebelus E."/>
            <person name="Grzebelus D."/>
            <person name="Ashrafi H."/>
            <person name="Zheng Z."/>
            <person name="Cheng S."/>
            <person name="Spooner D."/>
            <person name="Van Deynze A."/>
            <person name="Simon P."/>
        </authorList>
    </citation>
    <scope>NUCLEOTIDE SEQUENCE [LARGE SCALE GENOMIC DNA]</scope>
    <source>
        <tissue evidence="1">Leaf</tissue>
    </source>
</reference>
<dbReference type="STRING" id="79200.A0A175YG34"/>
<dbReference type="SMART" id="SM00367">
    <property type="entry name" value="LRR_CC"/>
    <property type="match status" value="5"/>
</dbReference>
<gene>
    <name evidence="1" type="ORF">DCAR_029886</name>
</gene>
<comment type="caution">
    <text evidence="1">The sequence shown here is derived from an EMBL/GenBank/DDBJ whole genome shotgun (WGS) entry which is preliminary data.</text>
</comment>
<dbReference type="InterPro" id="IPR032675">
    <property type="entry name" value="LRR_dom_sf"/>
</dbReference>
<dbReference type="KEGG" id="dcr:108202946"/>
<dbReference type="InterPro" id="IPR051341">
    <property type="entry name" value="Zyg-11_UBL_adapter"/>
</dbReference>
<dbReference type="Pfam" id="PF13516">
    <property type="entry name" value="LRR_6"/>
    <property type="match status" value="2"/>
</dbReference>
<organism evidence="1">
    <name type="scientific">Daucus carota subsp. sativus</name>
    <name type="common">Carrot</name>
    <dbReference type="NCBI Taxonomy" id="79200"/>
    <lineage>
        <taxon>Eukaryota</taxon>
        <taxon>Viridiplantae</taxon>
        <taxon>Streptophyta</taxon>
        <taxon>Embryophyta</taxon>
        <taxon>Tracheophyta</taxon>
        <taxon>Spermatophyta</taxon>
        <taxon>Magnoliopsida</taxon>
        <taxon>eudicotyledons</taxon>
        <taxon>Gunneridae</taxon>
        <taxon>Pentapetalae</taxon>
        <taxon>asterids</taxon>
        <taxon>campanulids</taxon>
        <taxon>Apiales</taxon>
        <taxon>Apiaceae</taxon>
        <taxon>Apioideae</taxon>
        <taxon>Scandiceae</taxon>
        <taxon>Daucinae</taxon>
        <taxon>Daucus</taxon>
        <taxon>Daucus sect. Daucus</taxon>
    </lineage>
</organism>
<dbReference type="AlphaFoldDB" id="A0A175YG34"/>
<dbReference type="InterPro" id="IPR001611">
    <property type="entry name" value="Leu-rich_rpt"/>
</dbReference>
<dbReference type="EMBL" id="LNRQ01000009">
    <property type="protein sequence ID" value="KZM82230.1"/>
    <property type="molecule type" value="Genomic_DNA"/>
</dbReference>